<keyword evidence="2 3" id="KW-0472">Membrane</keyword>
<dbReference type="PANTHER" id="PTHR37042">
    <property type="entry name" value="OUTER MEMBRANE PROTEIN RV1973"/>
    <property type="match status" value="1"/>
</dbReference>
<feature type="transmembrane region" description="Helical" evidence="3">
    <location>
        <begin position="25"/>
        <end position="46"/>
    </location>
</feature>
<dbReference type="EMBL" id="FRAP01000016">
    <property type="protein sequence ID" value="SHL01975.1"/>
    <property type="molecule type" value="Genomic_DNA"/>
</dbReference>
<evidence type="ECO:0000256" key="3">
    <source>
        <dbReference type="SAM" id="Phobius"/>
    </source>
</evidence>
<dbReference type="PANTHER" id="PTHR37042:SF4">
    <property type="entry name" value="OUTER MEMBRANE PROTEIN RV1973"/>
    <property type="match status" value="1"/>
</dbReference>
<organism evidence="4 5">
    <name type="scientific">Pseudonocardia thermophila</name>
    <dbReference type="NCBI Taxonomy" id="1848"/>
    <lineage>
        <taxon>Bacteria</taxon>
        <taxon>Bacillati</taxon>
        <taxon>Actinomycetota</taxon>
        <taxon>Actinomycetes</taxon>
        <taxon>Pseudonocardiales</taxon>
        <taxon>Pseudonocardiaceae</taxon>
        <taxon>Pseudonocardia</taxon>
    </lineage>
</organism>
<protein>
    <submittedName>
        <fullName evidence="4">Mce-associated membrane protein</fullName>
    </submittedName>
</protein>
<evidence type="ECO:0000313" key="5">
    <source>
        <dbReference type="Proteomes" id="UP000184363"/>
    </source>
</evidence>
<evidence type="ECO:0000256" key="2">
    <source>
        <dbReference type="ARBA" id="ARBA00023136"/>
    </source>
</evidence>
<sequence>MTVLDENPSTPAGEPASARPVMGRILQVVTAVAAVAAVVFGALWAVSLGSGDGHLAEQRDEALNAARTAAETLNTLDHRNAPAGLDAWMAASTGQVLEEFRRNRDDYIKVVTESKRVTTAVAKDPAVTELDDRAGIARVIVGVDVTVTPDGQKPVLTRQRLQLEMHRTPDGWKVAKLAPVRNPGAS</sequence>
<dbReference type="OrthoDB" id="3472661at2"/>
<dbReference type="GO" id="GO:0016020">
    <property type="term" value="C:membrane"/>
    <property type="evidence" value="ECO:0007669"/>
    <property type="project" value="UniProtKB-SubCell"/>
</dbReference>
<keyword evidence="3" id="KW-0812">Transmembrane</keyword>
<proteinExistence type="predicted"/>
<dbReference type="RefSeq" id="WP_084755462.1">
    <property type="nucleotide sequence ID" value="NZ_CALGVN010000027.1"/>
</dbReference>
<dbReference type="Proteomes" id="UP000184363">
    <property type="component" value="Unassembled WGS sequence"/>
</dbReference>
<keyword evidence="5" id="KW-1185">Reference proteome</keyword>
<evidence type="ECO:0000256" key="1">
    <source>
        <dbReference type="ARBA" id="ARBA00004370"/>
    </source>
</evidence>
<keyword evidence="3" id="KW-1133">Transmembrane helix</keyword>
<comment type="subcellular location">
    <subcellularLocation>
        <location evidence="1">Membrane</location>
    </subcellularLocation>
</comment>
<accession>A0A1M6X869</accession>
<dbReference type="AlphaFoldDB" id="A0A1M6X869"/>
<evidence type="ECO:0000313" key="4">
    <source>
        <dbReference type="EMBL" id="SHL01975.1"/>
    </source>
</evidence>
<dbReference type="STRING" id="1848.SAMN05443637_11686"/>
<name>A0A1M6X869_PSETH</name>
<gene>
    <name evidence="4" type="ORF">SAMN05443637_11686</name>
</gene>
<reference evidence="4 5" key="1">
    <citation type="submission" date="2016-11" db="EMBL/GenBank/DDBJ databases">
        <authorList>
            <person name="Jaros S."/>
            <person name="Januszkiewicz K."/>
            <person name="Wedrychowicz H."/>
        </authorList>
    </citation>
    <scope>NUCLEOTIDE SEQUENCE [LARGE SCALE GENOMIC DNA]</scope>
    <source>
        <strain evidence="4 5">DSM 43832</strain>
    </source>
</reference>